<dbReference type="EMBL" id="SWJQ01000206">
    <property type="protein sequence ID" value="TRZ18832.1"/>
    <property type="molecule type" value="Genomic_DNA"/>
</dbReference>
<gene>
    <name evidence="1" type="ORF">HGM15179_008256</name>
</gene>
<comment type="caution">
    <text evidence="1">The sequence shown here is derived from an EMBL/GenBank/DDBJ whole genome shotgun (WGS) entry which is preliminary data.</text>
</comment>
<accession>A0A8K1GIT8</accession>
<dbReference type="Proteomes" id="UP000796761">
    <property type="component" value="Unassembled WGS sequence"/>
</dbReference>
<proteinExistence type="predicted"/>
<evidence type="ECO:0000313" key="2">
    <source>
        <dbReference type="Proteomes" id="UP000796761"/>
    </source>
</evidence>
<dbReference type="OrthoDB" id="10307810at2759"/>
<sequence length="60" mass="6406">QHKKEVLRAALNPFGGRSQKGTRGLDASFTSCIYSDHSPSLFSRAELSPASLPVDSQSAT</sequence>
<dbReference type="AlphaFoldDB" id="A0A8K1GIT8"/>
<feature type="non-terminal residue" evidence="1">
    <location>
        <position position="1"/>
    </location>
</feature>
<feature type="non-terminal residue" evidence="1">
    <location>
        <position position="60"/>
    </location>
</feature>
<evidence type="ECO:0000313" key="1">
    <source>
        <dbReference type="EMBL" id="TRZ18832.1"/>
    </source>
</evidence>
<keyword evidence="2" id="KW-1185">Reference proteome</keyword>
<reference evidence="1" key="1">
    <citation type="submission" date="2019-04" db="EMBL/GenBank/DDBJ databases">
        <title>Genome assembly of Zosterops borbonicus 15179.</title>
        <authorList>
            <person name="Leroy T."/>
            <person name="Anselmetti Y."/>
            <person name="Tilak M.-K."/>
            <person name="Nabholz B."/>
        </authorList>
    </citation>
    <scope>NUCLEOTIDE SEQUENCE</scope>
    <source>
        <strain evidence="1">HGM_15179</strain>
        <tissue evidence="1">Muscle</tissue>
    </source>
</reference>
<name>A0A8K1GIT8_9PASS</name>
<protein>
    <submittedName>
        <fullName evidence="1">Uncharacterized protein</fullName>
    </submittedName>
</protein>
<organism evidence="1 2">
    <name type="scientific">Zosterops borbonicus</name>
    <dbReference type="NCBI Taxonomy" id="364589"/>
    <lineage>
        <taxon>Eukaryota</taxon>
        <taxon>Metazoa</taxon>
        <taxon>Chordata</taxon>
        <taxon>Craniata</taxon>
        <taxon>Vertebrata</taxon>
        <taxon>Euteleostomi</taxon>
        <taxon>Archelosauria</taxon>
        <taxon>Archosauria</taxon>
        <taxon>Dinosauria</taxon>
        <taxon>Saurischia</taxon>
        <taxon>Theropoda</taxon>
        <taxon>Coelurosauria</taxon>
        <taxon>Aves</taxon>
        <taxon>Neognathae</taxon>
        <taxon>Neoaves</taxon>
        <taxon>Telluraves</taxon>
        <taxon>Australaves</taxon>
        <taxon>Passeriformes</taxon>
        <taxon>Sylvioidea</taxon>
        <taxon>Zosteropidae</taxon>
        <taxon>Zosterops</taxon>
    </lineage>
</organism>